<evidence type="ECO:0000259" key="4">
    <source>
        <dbReference type="Pfam" id="PF01408"/>
    </source>
</evidence>
<dbReference type="Proteomes" id="UP000219327">
    <property type="component" value="Unassembled WGS sequence"/>
</dbReference>
<dbReference type="GO" id="GO:0016491">
    <property type="term" value="F:oxidoreductase activity"/>
    <property type="evidence" value="ECO:0007669"/>
    <property type="project" value="UniProtKB-KW"/>
</dbReference>
<gene>
    <name evidence="5" type="ORF">CNE99_03040</name>
</gene>
<evidence type="ECO:0000256" key="2">
    <source>
        <dbReference type="ARBA" id="ARBA00023002"/>
    </source>
</evidence>
<keyword evidence="2" id="KW-0560">Oxidoreductase</keyword>
<dbReference type="AlphaFoldDB" id="A0A2A5WW45"/>
<evidence type="ECO:0000313" key="5">
    <source>
        <dbReference type="EMBL" id="PDH40712.1"/>
    </source>
</evidence>
<accession>A0A2A5WW45</accession>
<dbReference type="EMBL" id="NTKD01000009">
    <property type="protein sequence ID" value="PDH40712.1"/>
    <property type="molecule type" value="Genomic_DNA"/>
</dbReference>
<dbReference type="Gene3D" id="3.40.50.720">
    <property type="entry name" value="NAD(P)-binding Rossmann-like Domain"/>
    <property type="match status" value="1"/>
</dbReference>
<evidence type="ECO:0000313" key="6">
    <source>
        <dbReference type="Proteomes" id="UP000219327"/>
    </source>
</evidence>
<protein>
    <recommendedName>
        <fullName evidence="4">Gfo/Idh/MocA-like oxidoreductase N-terminal domain-containing protein</fullName>
    </recommendedName>
</protein>
<dbReference type="Gene3D" id="3.30.360.10">
    <property type="entry name" value="Dihydrodipicolinate Reductase, domain 2"/>
    <property type="match status" value="1"/>
</dbReference>
<dbReference type="InterPro" id="IPR036291">
    <property type="entry name" value="NAD(P)-bd_dom_sf"/>
</dbReference>
<reference evidence="5 6" key="1">
    <citation type="submission" date="2017-08" db="EMBL/GenBank/DDBJ databases">
        <title>Fine stratification of microbial communities through a metagenomic profile of the photic zone.</title>
        <authorList>
            <person name="Haro-Moreno J.M."/>
            <person name="Lopez-Perez M."/>
            <person name="De La Torre J."/>
            <person name="Picazo A."/>
            <person name="Camacho A."/>
            <person name="Rodriguez-Valera F."/>
        </authorList>
    </citation>
    <scope>NUCLEOTIDE SEQUENCE [LARGE SCALE GENOMIC DNA]</scope>
    <source>
        <strain evidence="5">MED-G24</strain>
    </source>
</reference>
<dbReference type="GO" id="GO:0000166">
    <property type="term" value="F:nucleotide binding"/>
    <property type="evidence" value="ECO:0007669"/>
    <property type="project" value="InterPro"/>
</dbReference>
<evidence type="ECO:0000256" key="1">
    <source>
        <dbReference type="ARBA" id="ARBA00010928"/>
    </source>
</evidence>
<feature type="region of interest" description="Disordered" evidence="3">
    <location>
        <begin position="274"/>
        <end position="309"/>
    </location>
</feature>
<sequence>MSEVDVNADPYMYNGFPMNTPLDIRLGLTKEEGIYHKLRWGIISASSISSDWIKSLQDVPGAEFAAVAARDKDRARAFADAHEIETAYDSYEALCNDPDVDIVYIASKTWDHHRDLMMAIQAGKHVVCEKPFTDTADQAKEVYEAAAKAGVVCWEGMWLRFFPAVEHARMAMERGDIGDVKLVTADYPDRVYALNPAITGFGAEEMPVIAAAGRKSMPQPYANDVYSAHGASPSGAVLQYGEQEGIAMITFPAGRFLEETQYVGTRGRITVETPSHHPAAMTLRNGRPPRAGDRKEEGQPSMVLDPSEGWTGDWIETHWNGDRNPSSGAFNNVQRFEYPVPTPAPITRGQPVGSRWNGERMINYKGWTWHGGNQHGFTYQAQAMHRCMAAGLEEMPQWTTNESIRVCEIIDEINRQCAERGYSPKPRS</sequence>
<dbReference type="InterPro" id="IPR050984">
    <property type="entry name" value="Gfo/Idh/MocA_domain"/>
</dbReference>
<dbReference type="PANTHER" id="PTHR22604:SF105">
    <property type="entry name" value="TRANS-1,2-DIHYDROBENZENE-1,2-DIOL DEHYDROGENASE"/>
    <property type="match status" value="1"/>
</dbReference>
<comment type="caution">
    <text evidence="5">The sequence shown here is derived from an EMBL/GenBank/DDBJ whole genome shotgun (WGS) entry which is preliminary data.</text>
</comment>
<dbReference type="Pfam" id="PF01408">
    <property type="entry name" value="GFO_IDH_MocA"/>
    <property type="match status" value="1"/>
</dbReference>
<name>A0A2A5WW45_9GAMM</name>
<proteinExistence type="inferred from homology"/>
<dbReference type="InterPro" id="IPR000683">
    <property type="entry name" value="Gfo/Idh/MocA-like_OxRdtase_N"/>
</dbReference>
<organism evidence="5 6">
    <name type="scientific">OM182 bacterium MED-G24</name>
    <dbReference type="NCBI Taxonomy" id="1986255"/>
    <lineage>
        <taxon>Bacteria</taxon>
        <taxon>Pseudomonadati</taxon>
        <taxon>Pseudomonadota</taxon>
        <taxon>Gammaproteobacteria</taxon>
        <taxon>OMG group</taxon>
        <taxon>OM182 clade</taxon>
    </lineage>
</organism>
<dbReference type="SUPFAM" id="SSF51735">
    <property type="entry name" value="NAD(P)-binding Rossmann-fold domains"/>
    <property type="match status" value="1"/>
</dbReference>
<feature type="domain" description="Gfo/Idh/MocA-like oxidoreductase N-terminal" evidence="4">
    <location>
        <begin position="38"/>
        <end position="156"/>
    </location>
</feature>
<evidence type="ECO:0000256" key="3">
    <source>
        <dbReference type="SAM" id="MobiDB-lite"/>
    </source>
</evidence>
<comment type="similarity">
    <text evidence="1">Belongs to the Gfo/Idh/MocA family.</text>
</comment>
<dbReference type="PANTHER" id="PTHR22604">
    <property type="entry name" value="OXIDOREDUCTASES"/>
    <property type="match status" value="1"/>
</dbReference>